<keyword evidence="2" id="KW-0413">Isomerase</keyword>
<feature type="binding site" evidence="3">
    <location>
        <position position="14"/>
    </location>
    <ligand>
        <name>substrate</name>
    </ligand>
</feature>
<dbReference type="GO" id="GO:0004106">
    <property type="term" value="F:chorismate mutase activity"/>
    <property type="evidence" value="ECO:0007669"/>
    <property type="project" value="UniProtKB-EC"/>
</dbReference>
<keyword evidence="6" id="KW-1185">Reference proteome</keyword>
<dbReference type="Pfam" id="PF01817">
    <property type="entry name" value="CM_2"/>
    <property type="match status" value="1"/>
</dbReference>
<dbReference type="EC" id="5.4.99.5" evidence="1"/>
<dbReference type="InterPro" id="IPR036979">
    <property type="entry name" value="CM_dom_sf"/>
</dbReference>
<dbReference type="GO" id="GO:0009697">
    <property type="term" value="P:salicylic acid biosynthetic process"/>
    <property type="evidence" value="ECO:0007669"/>
    <property type="project" value="InterPro"/>
</dbReference>
<dbReference type="PANTHER" id="PTHR38041">
    <property type="entry name" value="CHORISMATE MUTASE"/>
    <property type="match status" value="1"/>
</dbReference>
<evidence type="ECO:0000313" key="6">
    <source>
        <dbReference type="Proteomes" id="UP000256845"/>
    </source>
</evidence>
<gene>
    <name evidence="5" type="ORF">DFP90_11243</name>
</gene>
<keyword evidence="5" id="KW-0670">Pyruvate</keyword>
<evidence type="ECO:0000256" key="1">
    <source>
        <dbReference type="ARBA" id="ARBA00012404"/>
    </source>
</evidence>
<dbReference type="EMBL" id="QRDW01000012">
    <property type="protein sequence ID" value="RED45050.1"/>
    <property type="molecule type" value="Genomic_DNA"/>
</dbReference>
<keyword evidence="5" id="KW-0456">Lyase</keyword>
<dbReference type="AlphaFoldDB" id="A0A3D9H6C7"/>
<feature type="binding site" evidence="3">
    <location>
        <position position="31"/>
    </location>
    <ligand>
        <name>substrate</name>
    </ligand>
</feature>
<dbReference type="InterPro" id="IPR008241">
    <property type="entry name" value="Isochorismate_pyruvate-lyase"/>
</dbReference>
<proteinExistence type="predicted"/>
<protein>
    <recommendedName>
        <fullName evidence="1">chorismate mutase</fullName>
        <ecNumber evidence="1">5.4.99.5</ecNumber>
    </recommendedName>
</protein>
<dbReference type="PROSITE" id="PS51168">
    <property type="entry name" value="CHORISMATE_MUT_2"/>
    <property type="match status" value="1"/>
</dbReference>
<dbReference type="SMART" id="SM00830">
    <property type="entry name" value="CM_2"/>
    <property type="match status" value="1"/>
</dbReference>
<dbReference type="PIRSF" id="PIRSF029775">
    <property type="entry name" value="Isochor_pyr_lyas"/>
    <property type="match status" value="1"/>
</dbReference>
<sequence length="102" mass="12073">MREIEYCETMKDVRRNVDRLDAELIALLAERAQYVAQAARIKDNPNIVRIPERIEEVVSNVKRLAKEHGLKPEIAEAAWRPMVDAFIEFEMEEYKRIKPEEF</sequence>
<feature type="domain" description="Chorismate mutase" evidence="4">
    <location>
        <begin position="4"/>
        <end position="94"/>
    </location>
</feature>
<evidence type="ECO:0000313" key="5">
    <source>
        <dbReference type="EMBL" id="RED45050.1"/>
    </source>
</evidence>
<evidence type="ECO:0000256" key="2">
    <source>
        <dbReference type="ARBA" id="ARBA00023235"/>
    </source>
</evidence>
<evidence type="ECO:0000259" key="4">
    <source>
        <dbReference type="PROSITE" id="PS51168"/>
    </source>
</evidence>
<name>A0A3D9H6C7_9PROT</name>
<accession>A0A3D9H6C7</accession>
<reference evidence="5 6" key="1">
    <citation type="submission" date="2018-07" db="EMBL/GenBank/DDBJ databases">
        <title>Genomic Encyclopedia of Type Strains, Phase III (KMG-III): the genomes of soil and plant-associated and newly described type strains.</title>
        <authorList>
            <person name="Whitman W."/>
        </authorList>
    </citation>
    <scope>NUCLEOTIDE SEQUENCE [LARGE SCALE GENOMIC DNA]</scope>
    <source>
        <strain evidence="5 6">CECT 8488</strain>
    </source>
</reference>
<feature type="binding site" evidence="3">
    <location>
        <position position="42"/>
    </location>
    <ligand>
        <name>substrate</name>
    </ligand>
</feature>
<dbReference type="InterPro" id="IPR002701">
    <property type="entry name" value="CM_II_prokaryot"/>
</dbReference>
<dbReference type="InterPro" id="IPR051331">
    <property type="entry name" value="Chorismate_mutase-related"/>
</dbReference>
<dbReference type="GO" id="GO:0016835">
    <property type="term" value="F:carbon-oxygen lyase activity"/>
    <property type="evidence" value="ECO:0007669"/>
    <property type="project" value="InterPro"/>
</dbReference>
<dbReference type="GO" id="GO:0046417">
    <property type="term" value="P:chorismate metabolic process"/>
    <property type="evidence" value="ECO:0007669"/>
    <property type="project" value="InterPro"/>
</dbReference>
<feature type="binding site" evidence="3">
    <location>
        <position position="90"/>
    </location>
    <ligand>
        <name>substrate</name>
    </ligand>
</feature>
<dbReference type="InterPro" id="IPR036263">
    <property type="entry name" value="Chorismate_II_sf"/>
</dbReference>
<evidence type="ECO:0000256" key="3">
    <source>
        <dbReference type="PIRSR" id="PIRSR029775-1"/>
    </source>
</evidence>
<comment type="caution">
    <text evidence="5">The sequence shown here is derived from an EMBL/GenBank/DDBJ whole genome shotgun (WGS) entry which is preliminary data.</text>
</comment>
<dbReference type="RefSeq" id="WP_218044750.1">
    <property type="nucleotide sequence ID" value="NZ_QRDW01000012.1"/>
</dbReference>
<dbReference type="Gene3D" id="1.20.59.10">
    <property type="entry name" value="Chorismate mutase"/>
    <property type="match status" value="1"/>
</dbReference>
<dbReference type="PANTHER" id="PTHR38041:SF1">
    <property type="entry name" value="CHORISMATE MUTASE"/>
    <property type="match status" value="1"/>
</dbReference>
<dbReference type="Proteomes" id="UP000256845">
    <property type="component" value="Unassembled WGS sequence"/>
</dbReference>
<organism evidence="5 6">
    <name type="scientific">Aestuariispira insulae</name>
    <dbReference type="NCBI Taxonomy" id="1461337"/>
    <lineage>
        <taxon>Bacteria</taxon>
        <taxon>Pseudomonadati</taxon>
        <taxon>Pseudomonadota</taxon>
        <taxon>Alphaproteobacteria</taxon>
        <taxon>Rhodospirillales</taxon>
        <taxon>Kiloniellaceae</taxon>
        <taxon>Aestuariispira</taxon>
    </lineage>
</organism>
<dbReference type="SUPFAM" id="SSF48600">
    <property type="entry name" value="Chorismate mutase II"/>
    <property type="match status" value="1"/>
</dbReference>